<proteinExistence type="predicted"/>
<name>A0A484RCA8_9ZZZZ</name>
<protein>
    <submittedName>
        <fullName evidence="2">Extracytoplasmic tricarboxylate-binding receptor of a tripartite transporter, in cluster with DUF1446</fullName>
    </submittedName>
</protein>
<dbReference type="CDD" id="cd07012">
    <property type="entry name" value="PBP2_Bug_TTT"/>
    <property type="match status" value="1"/>
</dbReference>
<dbReference type="InterPro" id="IPR042100">
    <property type="entry name" value="Bug_dom1"/>
</dbReference>
<dbReference type="Gene3D" id="3.40.190.10">
    <property type="entry name" value="Periplasmic binding protein-like II"/>
    <property type="match status" value="1"/>
</dbReference>
<dbReference type="PANTHER" id="PTHR42928:SF5">
    <property type="entry name" value="BLR1237 PROTEIN"/>
    <property type="match status" value="1"/>
</dbReference>
<dbReference type="EMBL" id="CAADIH010000027">
    <property type="protein sequence ID" value="VFR48174.1"/>
    <property type="molecule type" value="Genomic_DNA"/>
</dbReference>
<dbReference type="AlphaFoldDB" id="A0A484RCA8"/>
<accession>A0A484RCA8</accession>
<organism evidence="2">
    <name type="scientific">plant metagenome</name>
    <dbReference type="NCBI Taxonomy" id="1297885"/>
    <lineage>
        <taxon>unclassified sequences</taxon>
        <taxon>metagenomes</taxon>
        <taxon>organismal metagenomes</taxon>
    </lineage>
</organism>
<dbReference type="PIRSF" id="PIRSF017082">
    <property type="entry name" value="YflP"/>
    <property type="match status" value="1"/>
</dbReference>
<dbReference type="Gene3D" id="3.40.190.150">
    <property type="entry name" value="Bordetella uptake gene, domain 1"/>
    <property type="match status" value="1"/>
</dbReference>
<dbReference type="Pfam" id="PF03401">
    <property type="entry name" value="TctC"/>
    <property type="match status" value="1"/>
</dbReference>
<sequence>MNNSILKRLMLAVIAALPLAAAQANEPIRLIVPFGPGSGTDLIARTLAKAVTEETGTPVIVDNKPGGEGFIGSRAAATAAPDGRTLLMAGSSTQVVNAHLFKKLPYDPVKDFVPVTPIARTSMLLTVNANLPAKNATELMQLAKAKPGVLSVGSGSATTRLVGQYFMQQAGIKMLDVPYKTPASAVTDLMGDQVNVVFIDLPTVAGHLQNGKLRALAVTGRQRMQAQPNVPTLQEAGLKDFDITAWYGIWAPAGTPSPIAAQLNATFSKAMASPSVKAFFTNASMETFGAMTPADFQKFQADETAKIGRIVKAAGIEAQ</sequence>
<dbReference type="EMBL" id="CAADIE010000026">
    <property type="protein sequence ID" value="VFR45331.1"/>
    <property type="molecule type" value="Genomic_DNA"/>
</dbReference>
<keyword evidence="2" id="KW-0675">Receptor</keyword>
<dbReference type="PANTHER" id="PTHR42928">
    <property type="entry name" value="TRICARBOXYLATE-BINDING PROTEIN"/>
    <property type="match status" value="1"/>
</dbReference>
<reference evidence="2" key="1">
    <citation type="submission" date="2019-03" db="EMBL/GenBank/DDBJ databases">
        <authorList>
            <person name="Danneels B."/>
        </authorList>
    </citation>
    <scope>NUCLEOTIDE SEQUENCE</scope>
</reference>
<evidence type="ECO:0000313" key="2">
    <source>
        <dbReference type="EMBL" id="VFR48174.1"/>
    </source>
</evidence>
<dbReference type="InterPro" id="IPR005064">
    <property type="entry name" value="BUG"/>
</dbReference>
<evidence type="ECO:0000313" key="1">
    <source>
        <dbReference type="EMBL" id="VFR45331.1"/>
    </source>
</evidence>
<gene>
    <name evidence="1" type="ORF">BER1_4360</name>
    <name evidence="2" type="ORF">BER2_4334</name>
</gene>
<dbReference type="SUPFAM" id="SSF53850">
    <property type="entry name" value="Periplasmic binding protein-like II"/>
    <property type="match status" value="1"/>
</dbReference>